<gene>
    <name evidence="1" type="ORF">JCM31826_09040</name>
</gene>
<name>A0A401XK94_9FLAO</name>
<dbReference type="AlphaFoldDB" id="A0A401XK94"/>
<accession>A0A401XK94</accession>
<protein>
    <submittedName>
        <fullName evidence="1">Uncharacterized protein</fullName>
    </submittedName>
</protein>
<organism evidence="1 2">
    <name type="scientific">Thermaurantimonas aggregans</name>
    <dbReference type="NCBI Taxonomy" id="2173829"/>
    <lineage>
        <taxon>Bacteria</taxon>
        <taxon>Pseudomonadati</taxon>
        <taxon>Bacteroidota</taxon>
        <taxon>Flavobacteriia</taxon>
        <taxon>Flavobacteriales</taxon>
        <taxon>Schleiferiaceae</taxon>
        <taxon>Thermaurantimonas</taxon>
    </lineage>
</organism>
<reference evidence="1 2" key="1">
    <citation type="submission" date="2018-11" db="EMBL/GenBank/DDBJ databases">
        <title>Schleiferia aggregans sp. nov., a moderately thermophilic heterotrophic bacterium isolated from microbial mats at a terrestrial hot spring.</title>
        <authorList>
            <person name="Iino T."/>
            <person name="Ohkuma M."/>
            <person name="Haruta S."/>
        </authorList>
    </citation>
    <scope>NUCLEOTIDE SEQUENCE [LARGE SCALE GENOMIC DNA]</scope>
    <source>
        <strain evidence="1 2">LA</strain>
    </source>
</reference>
<evidence type="ECO:0000313" key="1">
    <source>
        <dbReference type="EMBL" id="GCD77422.1"/>
    </source>
</evidence>
<dbReference type="EMBL" id="BHZE01000006">
    <property type="protein sequence ID" value="GCD77422.1"/>
    <property type="molecule type" value="Genomic_DNA"/>
</dbReference>
<evidence type="ECO:0000313" key="2">
    <source>
        <dbReference type="Proteomes" id="UP000286715"/>
    </source>
</evidence>
<keyword evidence="2" id="KW-1185">Reference proteome</keyword>
<dbReference type="Proteomes" id="UP000286715">
    <property type="component" value="Unassembled WGS sequence"/>
</dbReference>
<proteinExistence type="predicted"/>
<sequence>MFACKYCGKFTLSFSSSHKQCREIHHQGLTTLQNILKPENLLSENIDANQIAQNVNTICSTSFISESDKNKIVSEGLLNALTYSIDDHILSENEEKNLIGLFNVFASNPDLQKFYFLFKEYLQKADILQKLRAGKIGEIPLISESLPFLLQKNERIIFASKNVDYFETKVKTTYKGSSQGVSIRIAKGVYYRVGAFRGHPVKTEHQEYVGTGTLALSDKNIYFHSPTKSVKIPYSKIVTLESYENGITIMRDGAAARPQTFKGIDGWYYSNAINLITNL</sequence>
<comment type="caution">
    <text evidence="1">The sequence shown here is derived from an EMBL/GenBank/DDBJ whole genome shotgun (WGS) entry which is preliminary data.</text>
</comment>